<feature type="transmembrane region" description="Helical" evidence="7">
    <location>
        <begin position="183"/>
        <end position="208"/>
    </location>
</feature>
<keyword evidence="6 7" id="KW-0472">Membrane</keyword>
<dbReference type="Proteomes" id="UP001185069">
    <property type="component" value="Unassembled WGS sequence"/>
</dbReference>
<dbReference type="PANTHER" id="PTHR30193">
    <property type="entry name" value="ABC TRANSPORTER PERMEASE PROTEIN"/>
    <property type="match status" value="1"/>
</dbReference>
<accession>A0ABU1JB72</accession>
<evidence type="ECO:0000256" key="4">
    <source>
        <dbReference type="ARBA" id="ARBA00022692"/>
    </source>
</evidence>
<feature type="transmembrane region" description="Helical" evidence="7">
    <location>
        <begin position="235"/>
        <end position="254"/>
    </location>
</feature>
<dbReference type="PANTHER" id="PTHR30193:SF37">
    <property type="entry name" value="INNER MEMBRANE ABC TRANSPORTER PERMEASE PROTEIN YCJO"/>
    <property type="match status" value="1"/>
</dbReference>
<evidence type="ECO:0000256" key="7">
    <source>
        <dbReference type="RuleBase" id="RU363032"/>
    </source>
</evidence>
<comment type="caution">
    <text evidence="10">The sequence shown here is derived from an EMBL/GenBank/DDBJ whole genome shotgun (WGS) entry which is preliminary data.</text>
</comment>
<feature type="transmembrane region" description="Helical" evidence="7">
    <location>
        <begin position="132"/>
        <end position="152"/>
    </location>
</feature>
<evidence type="ECO:0000256" key="2">
    <source>
        <dbReference type="ARBA" id="ARBA00022448"/>
    </source>
</evidence>
<feature type="region of interest" description="Disordered" evidence="8">
    <location>
        <begin position="1"/>
        <end position="31"/>
    </location>
</feature>
<evidence type="ECO:0000259" key="9">
    <source>
        <dbReference type="PROSITE" id="PS50928"/>
    </source>
</evidence>
<dbReference type="Pfam" id="PF00528">
    <property type="entry name" value="BPD_transp_1"/>
    <property type="match status" value="1"/>
</dbReference>
<dbReference type="EMBL" id="JAVDQF010000001">
    <property type="protein sequence ID" value="MDR6269116.1"/>
    <property type="molecule type" value="Genomic_DNA"/>
</dbReference>
<dbReference type="SUPFAM" id="SSF161098">
    <property type="entry name" value="MetI-like"/>
    <property type="match status" value="1"/>
</dbReference>
<feature type="transmembrane region" description="Helical" evidence="7">
    <location>
        <begin position="291"/>
        <end position="311"/>
    </location>
</feature>
<evidence type="ECO:0000256" key="1">
    <source>
        <dbReference type="ARBA" id="ARBA00004651"/>
    </source>
</evidence>
<comment type="similarity">
    <text evidence="7">Belongs to the binding-protein-dependent transport system permease family.</text>
</comment>
<evidence type="ECO:0000256" key="5">
    <source>
        <dbReference type="ARBA" id="ARBA00022989"/>
    </source>
</evidence>
<dbReference type="InterPro" id="IPR035906">
    <property type="entry name" value="MetI-like_sf"/>
</dbReference>
<evidence type="ECO:0000256" key="8">
    <source>
        <dbReference type="SAM" id="MobiDB-lite"/>
    </source>
</evidence>
<comment type="subcellular location">
    <subcellularLocation>
        <location evidence="1 7">Cell membrane</location>
        <topology evidence="1 7">Multi-pass membrane protein</topology>
    </subcellularLocation>
</comment>
<evidence type="ECO:0000313" key="11">
    <source>
        <dbReference type="Proteomes" id="UP001185069"/>
    </source>
</evidence>
<keyword evidence="5 7" id="KW-1133">Transmembrane helix</keyword>
<proteinExistence type="inferred from homology"/>
<gene>
    <name evidence="10" type="ORF">JOE69_001354</name>
</gene>
<dbReference type="PROSITE" id="PS50928">
    <property type="entry name" value="ABC_TM1"/>
    <property type="match status" value="1"/>
</dbReference>
<keyword evidence="11" id="KW-1185">Reference proteome</keyword>
<feature type="transmembrane region" description="Helical" evidence="7">
    <location>
        <begin position="39"/>
        <end position="57"/>
    </location>
</feature>
<feature type="transmembrane region" description="Helical" evidence="7">
    <location>
        <begin position="94"/>
        <end position="120"/>
    </location>
</feature>
<dbReference type="CDD" id="cd06261">
    <property type="entry name" value="TM_PBP2"/>
    <property type="match status" value="1"/>
</dbReference>
<feature type="domain" description="ABC transmembrane type-1" evidence="9">
    <location>
        <begin position="98"/>
        <end position="312"/>
    </location>
</feature>
<protein>
    <submittedName>
        <fullName evidence="10">Sn-glycerol 3-phosphate transport system permease protein</fullName>
    </submittedName>
</protein>
<organism evidence="10 11">
    <name type="scientific">Arthrobacter russicus</name>
    <dbReference type="NCBI Taxonomy" id="172040"/>
    <lineage>
        <taxon>Bacteria</taxon>
        <taxon>Bacillati</taxon>
        <taxon>Actinomycetota</taxon>
        <taxon>Actinomycetes</taxon>
        <taxon>Micrococcales</taxon>
        <taxon>Micrococcaceae</taxon>
        <taxon>Arthrobacter</taxon>
    </lineage>
</organism>
<evidence type="ECO:0000256" key="6">
    <source>
        <dbReference type="ARBA" id="ARBA00023136"/>
    </source>
</evidence>
<evidence type="ECO:0000256" key="3">
    <source>
        <dbReference type="ARBA" id="ARBA00022475"/>
    </source>
</evidence>
<dbReference type="InterPro" id="IPR000515">
    <property type="entry name" value="MetI-like"/>
</dbReference>
<dbReference type="Gene3D" id="1.10.3720.10">
    <property type="entry name" value="MetI-like"/>
    <property type="match status" value="1"/>
</dbReference>
<keyword evidence="3" id="KW-1003">Cell membrane</keyword>
<evidence type="ECO:0000313" key="10">
    <source>
        <dbReference type="EMBL" id="MDR6269116.1"/>
    </source>
</evidence>
<dbReference type="RefSeq" id="WP_309797177.1">
    <property type="nucleotide sequence ID" value="NZ_BAAAHY010000001.1"/>
</dbReference>
<dbReference type="InterPro" id="IPR051393">
    <property type="entry name" value="ABC_transporter_permease"/>
</dbReference>
<reference evidence="10 11" key="1">
    <citation type="submission" date="2023-07" db="EMBL/GenBank/DDBJ databases">
        <title>Sequencing the genomes of 1000 actinobacteria strains.</title>
        <authorList>
            <person name="Klenk H.-P."/>
        </authorList>
    </citation>
    <scope>NUCLEOTIDE SEQUENCE [LARGE SCALE GENOMIC DNA]</scope>
    <source>
        <strain evidence="10 11">DSM 14555</strain>
    </source>
</reference>
<name>A0ABU1JB72_9MICC</name>
<keyword evidence="2 7" id="KW-0813">Transport</keyword>
<sequence>MVGTSHDRLSGTGGLPMKTATADQRVKPPEQRPRRAHPWAWFFLAPAFLVLLTFDYWPLLRTFFLATQGTDLFGAPSGFVGTDNFELMLTDPRFWNTILVTFIYTGASVVGKVLIGLAIAIPLSSRLKGTPLLRSIVLIPMAVSVAVAALVFKMMFQPGTGLFDQISGLFGAGPAGWLTQPQMALLAVVIVDVWCGLGISVLLLLAALDGVPEEVMEAAQIDGTGTLQRLWHVKLPLITPTLFFILITQSIAGMREFTVINLLTGGGPGTATNTLVIDIYKTAFGSGTSDYGAAAARGIVLLLIIVTLTFIQMRVLERRVHY</sequence>
<keyword evidence="4 7" id="KW-0812">Transmembrane</keyword>